<gene>
    <name evidence="2" type="ORF">D9V34_03715</name>
</gene>
<name>A0A3L7AUR7_9MICO</name>
<evidence type="ECO:0000256" key="1">
    <source>
        <dbReference type="SAM" id="Phobius"/>
    </source>
</evidence>
<keyword evidence="3" id="KW-1185">Reference proteome</keyword>
<dbReference type="AlphaFoldDB" id="A0A3L7AUR7"/>
<keyword evidence="1" id="KW-0812">Transmembrane</keyword>
<comment type="caution">
    <text evidence="2">The sequence shown here is derived from an EMBL/GenBank/DDBJ whole genome shotgun (WGS) entry which is preliminary data.</text>
</comment>
<keyword evidence="1" id="KW-1133">Transmembrane helix</keyword>
<organism evidence="2 3">
    <name type="scientific">Mycetocola lacteus</name>
    <dbReference type="NCBI Taxonomy" id="76637"/>
    <lineage>
        <taxon>Bacteria</taxon>
        <taxon>Bacillati</taxon>
        <taxon>Actinomycetota</taxon>
        <taxon>Actinomycetes</taxon>
        <taxon>Micrococcales</taxon>
        <taxon>Microbacteriaceae</taxon>
        <taxon>Mycetocola</taxon>
    </lineage>
</organism>
<evidence type="ECO:0000313" key="2">
    <source>
        <dbReference type="EMBL" id="RLP83924.1"/>
    </source>
</evidence>
<dbReference type="EMBL" id="RCUY01000002">
    <property type="protein sequence ID" value="RLP83924.1"/>
    <property type="molecule type" value="Genomic_DNA"/>
</dbReference>
<dbReference type="Proteomes" id="UP000269438">
    <property type="component" value="Unassembled WGS sequence"/>
</dbReference>
<protein>
    <submittedName>
        <fullName evidence="2">Uncharacterized protein</fullName>
    </submittedName>
</protein>
<proteinExistence type="predicted"/>
<evidence type="ECO:0000313" key="3">
    <source>
        <dbReference type="Proteomes" id="UP000269438"/>
    </source>
</evidence>
<reference evidence="2 3" key="1">
    <citation type="submission" date="2018-10" db="EMBL/GenBank/DDBJ databases">
        <authorList>
            <person name="Li J."/>
        </authorList>
    </citation>
    <scope>NUCLEOTIDE SEQUENCE [LARGE SCALE GENOMIC DNA]</scope>
    <source>
        <strain evidence="2 3">JCM 11654</strain>
    </source>
</reference>
<accession>A0A3L7AUR7</accession>
<feature type="transmembrane region" description="Helical" evidence="1">
    <location>
        <begin position="33"/>
        <end position="55"/>
    </location>
</feature>
<sequence>MTRATIIGIILVVASLAAGIVSTLSGDVTIKAIALGISFVALVGAGVVIGIQVAAERRKVSAARRAAAAERAAGDGAPQS</sequence>
<keyword evidence="1" id="KW-0472">Membrane</keyword>